<keyword evidence="2" id="KW-1185">Reference proteome</keyword>
<organism evidence="1 2">
    <name type="scientific">Trifolium medium</name>
    <dbReference type="NCBI Taxonomy" id="97028"/>
    <lineage>
        <taxon>Eukaryota</taxon>
        <taxon>Viridiplantae</taxon>
        <taxon>Streptophyta</taxon>
        <taxon>Embryophyta</taxon>
        <taxon>Tracheophyta</taxon>
        <taxon>Spermatophyta</taxon>
        <taxon>Magnoliopsida</taxon>
        <taxon>eudicotyledons</taxon>
        <taxon>Gunneridae</taxon>
        <taxon>Pentapetalae</taxon>
        <taxon>rosids</taxon>
        <taxon>fabids</taxon>
        <taxon>Fabales</taxon>
        <taxon>Fabaceae</taxon>
        <taxon>Papilionoideae</taxon>
        <taxon>50 kb inversion clade</taxon>
        <taxon>NPAAA clade</taxon>
        <taxon>Hologalegina</taxon>
        <taxon>IRL clade</taxon>
        <taxon>Trifolieae</taxon>
        <taxon>Trifolium</taxon>
    </lineage>
</organism>
<evidence type="ECO:0000313" key="1">
    <source>
        <dbReference type="EMBL" id="MCI49929.1"/>
    </source>
</evidence>
<name>A0A392SMM6_9FABA</name>
<dbReference type="EMBL" id="LXQA010408924">
    <property type="protein sequence ID" value="MCI49929.1"/>
    <property type="molecule type" value="Genomic_DNA"/>
</dbReference>
<feature type="non-terminal residue" evidence="1">
    <location>
        <position position="84"/>
    </location>
</feature>
<dbReference type="AlphaFoldDB" id="A0A392SMM6"/>
<protein>
    <submittedName>
        <fullName evidence="1">Uncharacterized protein</fullName>
    </submittedName>
</protein>
<evidence type="ECO:0000313" key="2">
    <source>
        <dbReference type="Proteomes" id="UP000265520"/>
    </source>
</evidence>
<proteinExistence type="predicted"/>
<accession>A0A392SMM6</accession>
<dbReference type="Proteomes" id="UP000265520">
    <property type="component" value="Unassembled WGS sequence"/>
</dbReference>
<comment type="caution">
    <text evidence="1">The sequence shown here is derived from an EMBL/GenBank/DDBJ whole genome shotgun (WGS) entry which is preliminary data.</text>
</comment>
<sequence>MLRFETDELMVQVDDFSEFVTELHDYSWRLDRKESLFLARMLRLQRGLTADAPFVNSIEEQEWCHKEVVERLSGQIWVLKESIQ</sequence>
<reference evidence="1 2" key="1">
    <citation type="journal article" date="2018" name="Front. Plant Sci.">
        <title>Red Clover (Trifolium pratense) and Zigzag Clover (T. medium) - A Picture of Genomic Similarities and Differences.</title>
        <authorList>
            <person name="Dluhosova J."/>
            <person name="Istvanek J."/>
            <person name="Nedelnik J."/>
            <person name="Repkova J."/>
        </authorList>
    </citation>
    <scope>NUCLEOTIDE SEQUENCE [LARGE SCALE GENOMIC DNA]</scope>
    <source>
        <strain evidence="2">cv. 10/8</strain>
        <tissue evidence="1">Leaf</tissue>
    </source>
</reference>